<dbReference type="InParanoid" id="K0KJZ5"/>
<feature type="domain" description="MTC6 partial TIM-barrel" evidence="12">
    <location>
        <begin position="27"/>
        <end position="350"/>
    </location>
</feature>
<evidence type="ECO:0000256" key="7">
    <source>
        <dbReference type="ARBA" id="ARBA00037703"/>
    </source>
</evidence>
<evidence type="ECO:0000256" key="6">
    <source>
        <dbReference type="ARBA" id="ARBA00023180"/>
    </source>
</evidence>
<keyword evidence="3 11" id="KW-0732">Signal</keyword>
<keyword evidence="6" id="KW-0325">Glycoprotein</keyword>
<name>K0KJZ5_WICCF</name>
<comment type="function">
    <text evidence="7">May be involved in telomere capping.</text>
</comment>
<accession>K0KJZ5</accession>
<reference evidence="13 14" key="1">
    <citation type="journal article" date="2012" name="Eukaryot. Cell">
        <title>Draft genome sequence of Wickerhamomyces ciferrii NRRL Y-1031 F-60-10.</title>
        <authorList>
            <person name="Schneider J."/>
            <person name="Andrea H."/>
            <person name="Blom J."/>
            <person name="Jaenicke S."/>
            <person name="Ruckert C."/>
            <person name="Schorsch C."/>
            <person name="Szczepanowski R."/>
            <person name="Farwick M."/>
            <person name="Goesmann A."/>
            <person name="Puhler A."/>
            <person name="Schaffer S."/>
            <person name="Tauch A."/>
            <person name="Kohler T."/>
            <person name="Brinkrolf K."/>
        </authorList>
    </citation>
    <scope>NUCLEOTIDE SEQUENCE [LARGE SCALE GENOMIC DNA]</scope>
    <source>
        <strain evidence="14">ATCC 14091 / BCRC 22168 / CBS 111 / JCM 3599 / NBRC 0793 / NRRL Y-1031 F-60-10</strain>
    </source>
</reference>
<evidence type="ECO:0000313" key="14">
    <source>
        <dbReference type="Proteomes" id="UP000009328"/>
    </source>
</evidence>
<organism evidence="13 14">
    <name type="scientific">Wickerhamomyces ciferrii (strain ATCC 14091 / BCRC 22168 / CBS 111 / JCM 3599 / NBRC 0793 / NRRL Y-1031 F-60-10)</name>
    <name type="common">Yeast</name>
    <name type="synonym">Pichia ciferrii</name>
    <dbReference type="NCBI Taxonomy" id="1206466"/>
    <lineage>
        <taxon>Eukaryota</taxon>
        <taxon>Fungi</taxon>
        <taxon>Dikarya</taxon>
        <taxon>Ascomycota</taxon>
        <taxon>Saccharomycotina</taxon>
        <taxon>Saccharomycetes</taxon>
        <taxon>Phaffomycetales</taxon>
        <taxon>Wickerhamomycetaceae</taxon>
        <taxon>Wickerhamomyces</taxon>
    </lineage>
</organism>
<dbReference type="InterPro" id="IPR057530">
    <property type="entry name" value="TIM-barrel_MTC6"/>
</dbReference>
<evidence type="ECO:0000256" key="3">
    <source>
        <dbReference type="ARBA" id="ARBA00022729"/>
    </source>
</evidence>
<keyword evidence="5 10" id="KW-0472">Membrane</keyword>
<dbReference type="Pfam" id="PF25506">
    <property type="entry name" value="TIM-barrel_MTC6"/>
    <property type="match status" value="1"/>
</dbReference>
<feature type="chain" id="PRO_5003834347" description="Maintenance of telomere capping protein 6" evidence="11">
    <location>
        <begin position="23"/>
        <end position="543"/>
    </location>
</feature>
<dbReference type="FunCoup" id="K0KJZ5">
    <property type="interactions" value="15"/>
</dbReference>
<dbReference type="STRING" id="1206466.K0KJZ5"/>
<feature type="transmembrane region" description="Helical" evidence="10">
    <location>
        <begin position="494"/>
        <end position="514"/>
    </location>
</feature>
<dbReference type="eggNOG" id="ENOG502QVFP">
    <property type="taxonomic scope" value="Eukaryota"/>
</dbReference>
<dbReference type="InterPro" id="IPR051008">
    <property type="entry name" value="Telomere_Capping_Maintenance"/>
</dbReference>
<sequence>MRLALIVSVVIQTLLMAQGAYGLMNYPSLSSNRVTAIRSQRDVAANVSIDQITTAGIRLSKTLFDREGYTNDTLKNVWTLLNGGIQNLVIDIYWNENTGEFQLCPIDMSGRLSTRAESTGVIYYDADDDDYKCDNVLTLQGLIDVVFRFTSETDTNLSANLILLMFNTHGLLKKSSSNSQNNDNITYSNNNTLSQILQSTFSYKLYTPSALTADRFVNRTYNSEEQSNDGFPTVSHFLFTDKRRVVSTIWQDNLPSNTTYNLTSDYNIVFPQSDLNSSFTSLNNTVVPSTEEEFINTANGNWRFAYDDDNTKFNNGSIRHLIDWGYSPILNSAVLESSDIASIFNTSLWSWDSAEPLEENIAKEINKDSDNTRNSQTAYKCAALSSTGWKVENCYDSKYVACRKQSRAFEWELSLDKQTYFNAEDVCPDNTNFSVPRTALQQYSLVNYLKTLPENHSIWIDMNSISINDCWVTGGPNSNCPYQKVTNERNFAEMLTPASVFCLVIFLGMILLRLKRVPVQDNRKHWKKLLQQNKENEYEGVPS</sequence>
<protein>
    <recommendedName>
        <fullName evidence="9">Maintenance of telomere capping protein 6</fullName>
    </recommendedName>
</protein>
<evidence type="ECO:0000256" key="8">
    <source>
        <dbReference type="ARBA" id="ARBA00038159"/>
    </source>
</evidence>
<keyword evidence="2 10" id="KW-0812">Transmembrane</keyword>
<comment type="caution">
    <text evidence="13">The sequence shown here is derived from an EMBL/GenBank/DDBJ whole genome shotgun (WGS) entry which is preliminary data.</text>
</comment>
<dbReference type="PANTHER" id="PTHR35518">
    <property type="entry name" value="MAINTENANCE OF TELOMOERE CAPPING"/>
    <property type="match status" value="1"/>
</dbReference>
<evidence type="ECO:0000256" key="1">
    <source>
        <dbReference type="ARBA" id="ARBA00004479"/>
    </source>
</evidence>
<feature type="signal peptide" evidence="11">
    <location>
        <begin position="1"/>
        <end position="22"/>
    </location>
</feature>
<dbReference type="Proteomes" id="UP000009328">
    <property type="component" value="Unassembled WGS sequence"/>
</dbReference>
<evidence type="ECO:0000256" key="9">
    <source>
        <dbReference type="ARBA" id="ARBA00039865"/>
    </source>
</evidence>
<dbReference type="PANTHER" id="PTHR35518:SF2">
    <property type="entry name" value="MAINTENANCE OF TELOMERE CAPPING PROTEIN 6"/>
    <property type="match status" value="1"/>
</dbReference>
<keyword evidence="4 10" id="KW-1133">Transmembrane helix</keyword>
<evidence type="ECO:0000256" key="11">
    <source>
        <dbReference type="SAM" id="SignalP"/>
    </source>
</evidence>
<dbReference type="EMBL" id="CAIF01000020">
    <property type="protein sequence ID" value="CCH41448.1"/>
    <property type="molecule type" value="Genomic_DNA"/>
</dbReference>
<evidence type="ECO:0000256" key="5">
    <source>
        <dbReference type="ARBA" id="ARBA00023136"/>
    </source>
</evidence>
<comment type="similarity">
    <text evidence="8">Belongs to the MTC6 family.</text>
</comment>
<evidence type="ECO:0000256" key="10">
    <source>
        <dbReference type="SAM" id="Phobius"/>
    </source>
</evidence>
<dbReference type="HOGENOM" id="CLU_033723_0_0_1"/>
<dbReference type="AlphaFoldDB" id="K0KJZ5"/>
<proteinExistence type="inferred from homology"/>
<evidence type="ECO:0000313" key="13">
    <source>
        <dbReference type="EMBL" id="CCH41448.1"/>
    </source>
</evidence>
<evidence type="ECO:0000256" key="4">
    <source>
        <dbReference type="ARBA" id="ARBA00022989"/>
    </source>
</evidence>
<gene>
    <name evidence="13" type="ORF">BN7_989</name>
</gene>
<evidence type="ECO:0000256" key="2">
    <source>
        <dbReference type="ARBA" id="ARBA00022692"/>
    </source>
</evidence>
<dbReference type="GO" id="GO:0016020">
    <property type="term" value="C:membrane"/>
    <property type="evidence" value="ECO:0007669"/>
    <property type="project" value="UniProtKB-SubCell"/>
</dbReference>
<evidence type="ECO:0000259" key="12">
    <source>
        <dbReference type="Pfam" id="PF25506"/>
    </source>
</evidence>
<comment type="subcellular location">
    <subcellularLocation>
        <location evidence="1">Membrane</location>
        <topology evidence="1">Single-pass type I membrane protein</topology>
    </subcellularLocation>
</comment>
<keyword evidence="14" id="KW-1185">Reference proteome</keyword>